<evidence type="ECO:0000313" key="2">
    <source>
        <dbReference type="Proteomes" id="UP000057910"/>
    </source>
</evidence>
<dbReference type="EMBL" id="LPAD01000022">
    <property type="protein sequence ID" value="KVN90686.1"/>
    <property type="molecule type" value="Genomic_DNA"/>
</dbReference>
<comment type="caution">
    <text evidence="1">The sequence shown here is derived from an EMBL/GenBank/DDBJ whole genome shotgun (WGS) entry which is preliminary data.</text>
</comment>
<dbReference type="AlphaFoldDB" id="A0ABD4EA12"/>
<name>A0ABD4EA12_9BURK</name>
<protein>
    <submittedName>
        <fullName evidence="1">Uncharacterized protein</fullName>
    </submittedName>
</protein>
<dbReference type="Proteomes" id="UP000057910">
    <property type="component" value="Unassembled WGS sequence"/>
</dbReference>
<reference evidence="1 2" key="1">
    <citation type="submission" date="2015-11" db="EMBL/GenBank/DDBJ databases">
        <title>Expanding the genomic diversity of Burkholderia species for the development of highly accurate diagnostics.</title>
        <authorList>
            <person name="Sahl J."/>
            <person name="Keim P."/>
            <person name="Wagner D."/>
        </authorList>
    </citation>
    <scope>NUCLEOTIDE SEQUENCE [LARGE SCALE GENOMIC DNA]</scope>
    <source>
        <strain evidence="1 2">MSMB1585WGS</strain>
    </source>
</reference>
<organism evidence="1 2">
    <name type="scientific">Burkholderia ubonensis</name>
    <dbReference type="NCBI Taxonomy" id="101571"/>
    <lineage>
        <taxon>Bacteria</taxon>
        <taxon>Pseudomonadati</taxon>
        <taxon>Pseudomonadota</taxon>
        <taxon>Betaproteobacteria</taxon>
        <taxon>Burkholderiales</taxon>
        <taxon>Burkholderiaceae</taxon>
        <taxon>Burkholderia</taxon>
        <taxon>Burkholderia cepacia complex</taxon>
    </lineage>
</organism>
<proteinExistence type="predicted"/>
<sequence>MVVIGVHAVIFVLPNVLTKLFRGFLSLEEAGEIPEPLLVRILYLFTRPVMGDQKHFLTVPFTEGDRGHDRVLSCCDPVALRMHQSGHGVHAALREGTAGRIGTSCPMLVALLLMLLADMKGGRLHACETDII</sequence>
<gene>
    <name evidence="1" type="ORF">WJ68_35630</name>
</gene>
<evidence type="ECO:0000313" key="1">
    <source>
        <dbReference type="EMBL" id="KVN90686.1"/>
    </source>
</evidence>
<accession>A0ABD4EA12</accession>